<dbReference type="Proteomes" id="UP000249204">
    <property type="component" value="Unassembled WGS sequence"/>
</dbReference>
<protein>
    <submittedName>
        <fullName evidence="1">Uncharacterized protein</fullName>
    </submittedName>
</protein>
<organism evidence="1 2">
    <name type="scientific">Paenibacillus silvae</name>
    <dbReference type="NCBI Taxonomy" id="1325358"/>
    <lineage>
        <taxon>Bacteria</taxon>
        <taxon>Bacillati</taxon>
        <taxon>Bacillota</taxon>
        <taxon>Bacilli</taxon>
        <taxon>Bacillales</taxon>
        <taxon>Paenibacillaceae</taxon>
        <taxon>Paenibacillus</taxon>
    </lineage>
</organism>
<accession>A0A2W6NEF5</accession>
<dbReference type="RefSeq" id="WP_111271510.1">
    <property type="nucleotide sequence ID" value="NZ_QKWW01000048.1"/>
</dbReference>
<sequence>MEIGLDYICKIYNMEFKELAIRMKTTPQNLNAWLRRKRSIPPKRIDQLVDIFPKIPPELFGKELLTSEKLLIQEIYYTETDEWEVEEYEESDDQGNVFTNQFISRSNEDIINVLRDQRERQKLLEEYEEIIFDEEGTYRLNEKLLRKFKNILKGDRESKQFSLMMLMFYFTQPYESDFGFGSDPDFSPSEKELRLYEEFRVLLSKYDFKMN</sequence>
<evidence type="ECO:0000313" key="2">
    <source>
        <dbReference type="Proteomes" id="UP000249204"/>
    </source>
</evidence>
<proteinExistence type="predicted"/>
<dbReference type="GO" id="GO:0003677">
    <property type="term" value="F:DNA binding"/>
    <property type="evidence" value="ECO:0007669"/>
    <property type="project" value="InterPro"/>
</dbReference>
<evidence type="ECO:0000313" key="1">
    <source>
        <dbReference type="EMBL" id="PZT54354.1"/>
    </source>
</evidence>
<name>A0A2W6NEF5_9BACL</name>
<comment type="caution">
    <text evidence="1">The sequence shown here is derived from an EMBL/GenBank/DDBJ whole genome shotgun (WGS) entry which is preliminary data.</text>
</comment>
<dbReference type="InterPro" id="IPR010982">
    <property type="entry name" value="Lambda_DNA-bd_dom_sf"/>
</dbReference>
<dbReference type="AlphaFoldDB" id="A0A2W6NEF5"/>
<reference evidence="1 2" key="1">
    <citation type="submission" date="2018-06" db="EMBL/GenBank/DDBJ databases">
        <title>Isolation of heavy metals resistant Paenibacillus silvae NC2 from Gold-Copper mine in ZiJin, China.</title>
        <authorList>
            <person name="Xu J."/>
            <person name="Mazhar H.S."/>
            <person name="Rensing C."/>
        </authorList>
    </citation>
    <scope>NUCLEOTIDE SEQUENCE [LARGE SCALE GENOMIC DNA]</scope>
    <source>
        <strain evidence="1 2">NC2</strain>
    </source>
</reference>
<dbReference type="EMBL" id="QKWW01000048">
    <property type="protein sequence ID" value="PZT54354.1"/>
    <property type="molecule type" value="Genomic_DNA"/>
</dbReference>
<gene>
    <name evidence="1" type="ORF">DN757_17650</name>
</gene>
<dbReference type="SUPFAM" id="SSF47413">
    <property type="entry name" value="lambda repressor-like DNA-binding domains"/>
    <property type="match status" value="1"/>
</dbReference>